<evidence type="ECO:0000256" key="1">
    <source>
        <dbReference type="SAM" id="MobiDB-lite"/>
    </source>
</evidence>
<dbReference type="PANTHER" id="PTHR46637:SF1">
    <property type="entry name" value="BLL5188 PROTEIN"/>
    <property type="match status" value="1"/>
</dbReference>
<dbReference type="InterPro" id="IPR025161">
    <property type="entry name" value="IS402-like_dom"/>
</dbReference>
<dbReference type="Proteomes" id="UP000827138">
    <property type="component" value="Chromosome"/>
</dbReference>
<organism evidence="3 4">
    <name type="scientific">Streptomyces akebiae</name>
    <dbReference type="NCBI Taxonomy" id="2865673"/>
    <lineage>
        <taxon>Bacteria</taxon>
        <taxon>Bacillati</taxon>
        <taxon>Actinomycetota</taxon>
        <taxon>Actinomycetes</taxon>
        <taxon>Kitasatosporales</taxon>
        <taxon>Streptomycetaceae</taxon>
        <taxon>Streptomyces</taxon>
    </lineage>
</organism>
<reference evidence="3 4" key="1">
    <citation type="submission" date="2021-08" db="EMBL/GenBank/DDBJ databases">
        <authorList>
            <person name="Ping M."/>
        </authorList>
    </citation>
    <scope>NUCLEOTIDE SEQUENCE [LARGE SCALE GENOMIC DNA]</scope>
    <source>
        <strain evidence="3 4">MG28</strain>
    </source>
</reference>
<keyword evidence="4" id="KW-1185">Reference proteome</keyword>
<sequence>MIDAIAFKFQTGTQWVHLPKKYGNGRGVHNRLRIWAIDGTWERVFTTLMAQADTEDDLNGAVSADSTIVRAHQHAAGPAERDPVGEPDDHAIGWSRGGLTTKIQWGLRSGDFLPELVGEATQEVQRLSELGPAVVPGVGGPGAPDPTRESIGEIDGIAGAEQVEG</sequence>
<feature type="region of interest" description="Disordered" evidence="1">
    <location>
        <begin position="132"/>
        <end position="165"/>
    </location>
</feature>
<evidence type="ECO:0000313" key="4">
    <source>
        <dbReference type="Proteomes" id="UP000827138"/>
    </source>
</evidence>
<name>A0ABX8XSF7_9ACTN</name>
<proteinExistence type="predicted"/>
<gene>
    <name evidence="3" type="ORF">K1J60_20165</name>
</gene>
<dbReference type="EMBL" id="CP080647">
    <property type="protein sequence ID" value="QYX78554.1"/>
    <property type="molecule type" value="Genomic_DNA"/>
</dbReference>
<feature type="domain" description="Insertion element IS402-like" evidence="2">
    <location>
        <begin position="1"/>
        <end position="45"/>
    </location>
</feature>
<dbReference type="PANTHER" id="PTHR46637">
    <property type="entry name" value="TIS1421-TRANSPOSASE PROTEIN A"/>
    <property type="match status" value="1"/>
</dbReference>
<dbReference type="Pfam" id="PF13340">
    <property type="entry name" value="DUF4096"/>
    <property type="match status" value="1"/>
</dbReference>
<dbReference type="InterPro" id="IPR052909">
    <property type="entry name" value="Transposase_6_like"/>
</dbReference>
<evidence type="ECO:0000313" key="3">
    <source>
        <dbReference type="EMBL" id="QYX78554.1"/>
    </source>
</evidence>
<evidence type="ECO:0000259" key="2">
    <source>
        <dbReference type="Pfam" id="PF13340"/>
    </source>
</evidence>
<accession>A0ABX8XSF7</accession>
<protein>
    <submittedName>
        <fullName evidence="3">Transposase</fullName>
    </submittedName>
</protein>